<sequence>MGQSTLLIKNIQEVYLPQEVMENAAVLIEDGKITRIFTQNEAAAITFDGKIMDAANTLTLLPGFIDGHIHGGYGVDVMDARPETLQTLADHLPSEGTTSYLATTITQSDEEISNALKNVAAWTAGEQKQGADLVGVHLEGPFVEASKAGAQPQQYITEPDAGKFQAWQKDADSQIRTITIAPEHDKTGAFIQTLNQSGVNVSAGHTDASFQQIKDAVEAGVKQLTHLCNAMNGIHHRDIGAVGAAFQLKDLHAELIADGIHVVPEMMQLIYNNVGSDRIILITDSMRAKGLPEGTYELGGQPVIVKNGQANLENGSLAGSILTMIDAVKNMLKLDGVTLQDIVKMTAENPARQVGIFGRKGSIEVGKDADLVLLNDAMDIAYTICRGEVVYQSGI</sequence>
<organism evidence="7 8">
    <name type="scientific">Oceanobacillus locisalsi</name>
    <dbReference type="NCBI Taxonomy" id="546107"/>
    <lineage>
        <taxon>Bacteria</taxon>
        <taxon>Bacillati</taxon>
        <taxon>Bacillota</taxon>
        <taxon>Bacilli</taxon>
        <taxon>Bacillales</taxon>
        <taxon>Bacillaceae</taxon>
        <taxon>Oceanobacillus</taxon>
    </lineage>
</organism>
<evidence type="ECO:0000256" key="1">
    <source>
        <dbReference type="ARBA" id="ARBA00010716"/>
    </source>
</evidence>
<dbReference type="RefSeq" id="WP_379589818.1">
    <property type="nucleotide sequence ID" value="NZ_JBHTKK010000001.1"/>
</dbReference>
<dbReference type="PANTHER" id="PTHR11113">
    <property type="entry name" value="N-ACETYLGLUCOSAMINE-6-PHOSPHATE DEACETYLASE"/>
    <property type="match status" value="1"/>
</dbReference>
<evidence type="ECO:0000313" key="8">
    <source>
        <dbReference type="Proteomes" id="UP001597041"/>
    </source>
</evidence>
<dbReference type="PANTHER" id="PTHR11113:SF14">
    <property type="entry name" value="N-ACETYLGLUCOSAMINE-6-PHOSPHATE DEACETYLASE"/>
    <property type="match status" value="1"/>
</dbReference>
<evidence type="ECO:0000259" key="6">
    <source>
        <dbReference type="Pfam" id="PF01979"/>
    </source>
</evidence>
<evidence type="ECO:0000256" key="4">
    <source>
        <dbReference type="ARBA" id="ARBA00023277"/>
    </source>
</evidence>
<dbReference type="Gene3D" id="3.20.20.140">
    <property type="entry name" value="Metal-dependent hydrolases"/>
    <property type="match status" value="1"/>
</dbReference>
<evidence type="ECO:0000256" key="5">
    <source>
        <dbReference type="PIRNR" id="PIRNR038994"/>
    </source>
</evidence>
<keyword evidence="3 5" id="KW-0378">Hydrolase</keyword>
<dbReference type="InterPro" id="IPR006680">
    <property type="entry name" value="Amidohydro-rel"/>
</dbReference>
<gene>
    <name evidence="7" type="primary">nagA</name>
    <name evidence="7" type="ORF">ACFQ19_00130</name>
</gene>
<dbReference type="Pfam" id="PF01979">
    <property type="entry name" value="Amidohydro_1"/>
    <property type="match status" value="1"/>
</dbReference>
<dbReference type="InterPro" id="IPR011059">
    <property type="entry name" value="Metal-dep_hydrolase_composite"/>
</dbReference>
<dbReference type="EMBL" id="JBHTKK010000001">
    <property type="protein sequence ID" value="MFD1064418.1"/>
    <property type="molecule type" value="Genomic_DNA"/>
</dbReference>
<reference evidence="8" key="1">
    <citation type="journal article" date="2019" name="Int. J. Syst. Evol. Microbiol.">
        <title>The Global Catalogue of Microorganisms (GCM) 10K type strain sequencing project: providing services to taxonomists for standard genome sequencing and annotation.</title>
        <authorList>
            <consortium name="The Broad Institute Genomics Platform"/>
            <consortium name="The Broad Institute Genome Sequencing Center for Infectious Disease"/>
            <person name="Wu L."/>
            <person name="Ma J."/>
        </authorList>
    </citation>
    <scope>NUCLEOTIDE SEQUENCE [LARGE SCALE GENOMIC DNA]</scope>
    <source>
        <strain evidence="8">CCUG 56608</strain>
    </source>
</reference>
<comment type="similarity">
    <text evidence="1 5">Belongs to the metallo-dependent hydrolases superfamily. NagA family.</text>
</comment>
<name>A0ABW3NBR2_9BACI</name>
<evidence type="ECO:0000256" key="2">
    <source>
        <dbReference type="ARBA" id="ARBA00022723"/>
    </source>
</evidence>
<dbReference type="Gene3D" id="2.30.40.10">
    <property type="entry name" value="Urease, subunit C, domain 1"/>
    <property type="match status" value="1"/>
</dbReference>
<dbReference type="NCBIfam" id="TIGR00221">
    <property type="entry name" value="nagA"/>
    <property type="match status" value="1"/>
</dbReference>
<dbReference type="CDD" id="cd00854">
    <property type="entry name" value="NagA"/>
    <property type="match status" value="1"/>
</dbReference>
<dbReference type="InterPro" id="IPR032466">
    <property type="entry name" value="Metal_Hydrolase"/>
</dbReference>
<comment type="caution">
    <text evidence="7">The sequence shown here is derived from an EMBL/GenBank/DDBJ whole genome shotgun (WGS) entry which is preliminary data.</text>
</comment>
<evidence type="ECO:0000256" key="3">
    <source>
        <dbReference type="ARBA" id="ARBA00022801"/>
    </source>
</evidence>
<keyword evidence="4 5" id="KW-0119">Carbohydrate metabolism</keyword>
<dbReference type="PIRSF" id="PIRSF038994">
    <property type="entry name" value="NagA"/>
    <property type="match status" value="1"/>
</dbReference>
<feature type="domain" description="Amidohydrolase-related" evidence="6">
    <location>
        <begin position="59"/>
        <end position="390"/>
    </location>
</feature>
<protein>
    <submittedName>
        <fullName evidence="7">N-acetylglucosamine-6-phosphate deacetylase</fullName>
        <ecNumber evidence="7">3.5.1.25</ecNumber>
    </submittedName>
</protein>
<evidence type="ECO:0000313" key="7">
    <source>
        <dbReference type="EMBL" id="MFD1064418.1"/>
    </source>
</evidence>
<proteinExistence type="inferred from homology"/>
<dbReference type="Proteomes" id="UP001597041">
    <property type="component" value="Unassembled WGS sequence"/>
</dbReference>
<keyword evidence="8" id="KW-1185">Reference proteome</keyword>
<accession>A0ABW3NBR2</accession>
<keyword evidence="2" id="KW-0479">Metal-binding</keyword>
<dbReference type="SUPFAM" id="SSF51338">
    <property type="entry name" value="Composite domain of metallo-dependent hydrolases"/>
    <property type="match status" value="1"/>
</dbReference>
<dbReference type="SUPFAM" id="SSF51556">
    <property type="entry name" value="Metallo-dependent hydrolases"/>
    <property type="match status" value="1"/>
</dbReference>
<dbReference type="GO" id="GO:0008448">
    <property type="term" value="F:N-acetylglucosamine-6-phosphate deacetylase activity"/>
    <property type="evidence" value="ECO:0007669"/>
    <property type="project" value="UniProtKB-EC"/>
</dbReference>
<dbReference type="InterPro" id="IPR003764">
    <property type="entry name" value="GlcNAc_6-P_deAcase"/>
</dbReference>
<dbReference type="EC" id="3.5.1.25" evidence="7"/>